<dbReference type="Proteomes" id="UP001163321">
    <property type="component" value="Chromosome 5"/>
</dbReference>
<accession>A0ACC0W149</accession>
<protein>
    <submittedName>
        <fullName evidence="1">Uncharacterized protein</fullName>
    </submittedName>
</protein>
<keyword evidence="2" id="KW-1185">Reference proteome</keyword>
<gene>
    <name evidence="1" type="ORF">PsorP6_009021</name>
</gene>
<reference evidence="1 2" key="1">
    <citation type="journal article" date="2022" name="bioRxiv">
        <title>The genome of the oomycete Peronosclerospora sorghi, a cosmopolitan pathogen of maize and sorghum, is inflated with dispersed pseudogenes.</title>
        <authorList>
            <person name="Fletcher K."/>
            <person name="Martin F."/>
            <person name="Isakeit T."/>
            <person name="Cavanaugh K."/>
            <person name="Magill C."/>
            <person name="Michelmore R."/>
        </authorList>
    </citation>
    <scope>NUCLEOTIDE SEQUENCE [LARGE SCALE GENOMIC DNA]</scope>
    <source>
        <strain evidence="1">P6</strain>
    </source>
</reference>
<evidence type="ECO:0000313" key="1">
    <source>
        <dbReference type="EMBL" id="KAI9911900.1"/>
    </source>
</evidence>
<proteinExistence type="predicted"/>
<dbReference type="EMBL" id="CM047584">
    <property type="protein sequence ID" value="KAI9911900.1"/>
    <property type="molecule type" value="Genomic_DNA"/>
</dbReference>
<evidence type="ECO:0000313" key="2">
    <source>
        <dbReference type="Proteomes" id="UP001163321"/>
    </source>
</evidence>
<comment type="caution">
    <text evidence="1">The sequence shown here is derived from an EMBL/GenBank/DDBJ whole genome shotgun (WGS) entry which is preliminary data.</text>
</comment>
<organism evidence="1 2">
    <name type="scientific">Peronosclerospora sorghi</name>
    <dbReference type="NCBI Taxonomy" id="230839"/>
    <lineage>
        <taxon>Eukaryota</taxon>
        <taxon>Sar</taxon>
        <taxon>Stramenopiles</taxon>
        <taxon>Oomycota</taxon>
        <taxon>Peronosporomycetes</taxon>
        <taxon>Peronosporales</taxon>
        <taxon>Peronosporaceae</taxon>
        <taxon>Peronosclerospora</taxon>
    </lineage>
</organism>
<sequence>MSTKYRNMLRASRFTSAFLSFSTRLFPEPFVLYLFLLLVFFALQSKAAPLYLERDSNPDHLWSLDMTRIAEESAQFRIQVLQNVPDLVPIEVKCDKIQRCDHKGVCAIVCKHGSVQMAPWLRRALKLQRKLAYRRNFCSVALPATHNSAINLADGYGVEDHVFEGYLRYFRWFKKGMRVQTNNQLFSLTDQLHMGARLIELDVHWFDGDLRIAHCGGFRSKLLDGMIEVFNIIAKSLGTDIEWDSETIGCKPSLSSIPTKEQRPLSEALSEIATWLHAPENADEFLMVFFDDETNLMKWEKVGILLDYLKKYFPEEEILRPIELAYETKWPTLEELLRVGKRILFMSGADYLTQGEEILFVKDTICNWQELALPLVPFPACRFNRSDISIPDNNFTIFRPETSEIVYAFLNANGEIGSNKHLLNEDSLPKVVDCGVNLPSPDNITPKRMEATIWAVPKEYNFDVNKCVVLTRKSKTWESVDCKAANMVAACAHIENPRLWQLGNASVVESDATSACAALKSYEYSVPASGYENELLYSTLIQQAPSSIVGVWLNARKIVSEVYSMNQDVALVAQQ</sequence>
<name>A0ACC0W149_9STRA</name>